<dbReference type="GO" id="GO:0045944">
    <property type="term" value="P:positive regulation of transcription by RNA polymerase II"/>
    <property type="evidence" value="ECO:0007669"/>
    <property type="project" value="TreeGrafter"/>
</dbReference>
<evidence type="ECO:0000259" key="8">
    <source>
        <dbReference type="PROSITE" id="PS50048"/>
    </source>
</evidence>
<dbReference type="GO" id="GO:0000978">
    <property type="term" value="F:RNA polymerase II cis-regulatory region sequence-specific DNA binding"/>
    <property type="evidence" value="ECO:0007669"/>
    <property type="project" value="TreeGrafter"/>
</dbReference>
<organism evidence="9 10">
    <name type="scientific">Lodderomyces elongisporus (strain ATCC 11503 / CBS 2605 / JCM 1781 / NBRC 1676 / NRRL YB-4239)</name>
    <name type="common">Yeast</name>
    <name type="synonym">Saccharomyces elongisporus</name>
    <dbReference type="NCBI Taxonomy" id="379508"/>
    <lineage>
        <taxon>Eukaryota</taxon>
        <taxon>Fungi</taxon>
        <taxon>Dikarya</taxon>
        <taxon>Ascomycota</taxon>
        <taxon>Saccharomycotina</taxon>
        <taxon>Pichiomycetes</taxon>
        <taxon>Debaryomycetaceae</taxon>
        <taxon>Candida/Lodderomyces clade</taxon>
        <taxon>Lodderomyces</taxon>
    </lineage>
</organism>
<feature type="compositionally biased region" description="Low complexity" evidence="7">
    <location>
        <begin position="90"/>
        <end position="121"/>
    </location>
</feature>
<dbReference type="PANTHER" id="PTHR31069:SF12">
    <property type="entry name" value="TRANSCRIPTION FACTOR DOMAIN-CONTAINING PROTEIN"/>
    <property type="match status" value="1"/>
</dbReference>
<dbReference type="InterPro" id="IPR050675">
    <property type="entry name" value="OAF3"/>
</dbReference>
<dbReference type="InterPro" id="IPR036864">
    <property type="entry name" value="Zn2-C6_fun-type_DNA-bd_sf"/>
</dbReference>
<dbReference type="GO" id="GO:0005634">
    <property type="term" value="C:nucleus"/>
    <property type="evidence" value="ECO:0007669"/>
    <property type="project" value="TreeGrafter"/>
</dbReference>
<dbReference type="Gene3D" id="4.10.240.10">
    <property type="entry name" value="Zn(2)-C6 fungal-type DNA-binding domain"/>
    <property type="match status" value="1"/>
</dbReference>
<dbReference type="Pfam" id="PF00172">
    <property type="entry name" value="Zn_clus"/>
    <property type="match status" value="1"/>
</dbReference>
<name>A5E6G8_LODEL</name>
<keyword evidence="1" id="KW-0479">Metal-binding</keyword>
<dbReference type="CDD" id="cd12148">
    <property type="entry name" value="fungal_TF_MHR"/>
    <property type="match status" value="1"/>
</dbReference>
<sequence>MGKVRSRPSKVCDFCKRRKVKCDLGNPCSTCVKYKKSPCVYTETVEGEINGFIKSPQDQSNKYQPQRLQQQQQPQQQPPPQQPLPNVYPSRYSSSSSLSTSNGTLYSSTRDSFSSSNSSNSLEYPNIPNTRNVMSLPTIHDASNSHSNANSNIELVQDELVLLKQKLSNLEQQLTVQQQQQLQALFPYQNQQTVESQSNQQSQLNSPNLLQGYSQQRNIELGNTVNNGSSTKTPGCPLQGYFTNDSTAASSQKTREIGEDVGPIELKSLLGFNPIDSPNDKINFHDGYNPTKDREPTRRKHLGPLAWKTLLKIDNAMVPVWAHMANIKNRYRTRGFMPHAEDGATQAEKNFSEKVYNDECEGEVRPFRETVTKPVTSNPSKLLITQEQLHEKALCLGLSFYQGGLDAEMELVEKIRLVLPKQKVIWKLYNRFFTHLYAALPLLDEVELKTQLEKLIGPEDYKETKVTVHVEKKLDFAYLGILLIVLRFSYISLFSHDSTINEINFQTHDPSPKAQLVKFLLNNPIDIDVIDVAQLCLDQFNIMRTPSLTLMQLALMTRVYHLYAPEDGDGMDGGDAQIFNASLIQMAKLIGLHRDPDNFQENYYDERTNHLGRKIWYYLLIMDMNHAMANGTSLMVDIDEFDTKHPTYSPGNENVIDVELEKIACSCFPDFHIVYGQMSTIFKMISKVRGSVSMTELVKSVNSMEIHFREKYGSLGHNYNMSSSSKNTMPDAIRLKIFFQGGFFLVSMYLHIFNYYEKKNNLQLAYYYIKKMLAVVIDEMMPCFSCCVSHKQNMFRNSIDLIATPSFEMVAHKSMVVILGIFLRLKFFTHSMEKGPDHSIKMKSYETQDVKYQTHFQKLLNVTDLLMKCWEVYRDGLRRLSQRYYYAWVVTKAQQFLKILLNDDYLSTYKPTLILPPFTTGMLTKLEELAETSLARIQQLKKASKNGRRADAEDTDGNGNLNVSGNNYSAMAGTNSDMSTDDISINHKNSVGSTSSAEEYKPNEQIDSIWLQMMNMKNDDPTNKFYGNSNTGEMMNNPLTAQTPSFLAQNMDGSGVGFSPGIGLSQYSFGSQGVMNSGIAAGGNNGVSGFGGGGVSGGGYNFSSIFDTNSVNMFENFPIDEFFKDLS</sequence>
<dbReference type="PROSITE" id="PS50048">
    <property type="entry name" value="ZN2_CY6_FUNGAL_2"/>
    <property type="match status" value="1"/>
</dbReference>
<evidence type="ECO:0000313" key="9">
    <source>
        <dbReference type="EMBL" id="EDK47026.1"/>
    </source>
</evidence>
<evidence type="ECO:0000256" key="6">
    <source>
        <dbReference type="SAM" id="Coils"/>
    </source>
</evidence>
<keyword evidence="5" id="KW-0539">Nucleus</keyword>
<dbReference type="GO" id="GO:0000981">
    <property type="term" value="F:DNA-binding transcription factor activity, RNA polymerase II-specific"/>
    <property type="evidence" value="ECO:0007669"/>
    <property type="project" value="InterPro"/>
</dbReference>
<dbReference type="SMART" id="SM00066">
    <property type="entry name" value="GAL4"/>
    <property type="match status" value="1"/>
</dbReference>
<evidence type="ECO:0000256" key="5">
    <source>
        <dbReference type="ARBA" id="ARBA00023242"/>
    </source>
</evidence>
<dbReference type="SMART" id="SM00906">
    <property type="entry name" value="Fungal_trans"/>
    <property type="match status" value="1"/>
</dbReference>
<dbReference type="SUPFAM" id="SSF57701">
    <property type="entry name" value="Zn2/Cys6 DNA-binding domain"/>
    <property type="match status" value="1"/>
</dbReference>
<dbReference type="OrthoDB" id="5069333at2759"/>
<keyword evidence="4" id="KW-0804">Transcription</keyword>
<dbReference type="STRING" id="379508.A5E6G8"/>
<dbReference type="eggNOG" id="ENOG502QRPQ">
    <property type="taxonomic scope" value="Eukaryota"/>
</dbReference>
<dbReference type="GO" id="GO:0006351">
    <property type="term" value="P:DNA-templated transcription"/>
    <property type="evidence" value="ECO:0007669"/>
    <property type="project" value="InterPro"/>
</dbReference>
<dbReference type="AlphaFoldDB" id="A5E6G8"/>
<dbReference type="FunCoup" id="A5E6G8">
    <property type="interactions" value="456"/>
</dbReference>
<evidence type="ECO:0000256" key="3">
    <source>
        <dbReference type="ARBA" id="ARBA00023125"/>
    </source>
</evidence>
<evidence type="ECO:0000313" key="10">
    <source>
        <dbReference type="Proteomes" id="UP000001996"/>
    </source>
</evidence>
<evidence type="ECO:0000256" key="2">
    <source>
        <dbReference type="ARBA" id="ARBA00023015"/>
    </source>
</evidence>
<dbReference type="PANTHER" id="PTHR31069">
    <property type="entry name" value="OLEATE-ACTIVATED TRANSCRIPTION FACTOR 1-RELATED"/>
    <property type="match status" value="1"/>
</dbReference>
<dbReference type="EMBL" id="CH981531">
    <property type="protein sequence ID" value="EDK47026.1"/>
    <property type="molecule type" value="Genomic_DNA"/>
</dbReference>
<dbReference type="InterPro" id="IPR007219">
    <property type="entry name" value="XnlR_reg_dom"/>
</dbReference>
<dbReference type="PROSITE" id="PS00463">
    <property type="entry name" value="ZN2_CY6_FUNGAL_1"/>
    <property type="match status" value="1"/>
</dbReference>
<evidence type="ECO:0000256" key="4">
    <source>
        <dbReference type="ARBA" id="ARBA00023163"/>
    </source>
</evidence>
<feature type="domain" description="Zn(2)-C6 fungal-type" evidence="8">
    <location>
        <begin position="11"/>
        <end position="41"/>
    </location>
</feature>
<keyword evidence="3" id="KW-0238">DNA-binding</keyword>
<dbReference type="InterPro" id="IPR001138">
    <property type="entry name" value="Zn2Cys6_DnaBD"/>
</dbReference>
<feature type="compositionally biased region" description="Low complexity" evidence="7">
    <location>
        <begin position="64"/>
        <end position="75"/>
    </location>
</feature>
<dbReference type="GO" id="GO:0008270">
    <property type="term" value="F:zinc ion binding"/>
    <property type="evidence" value="ECO:0007669"/>
    <property type="project" value="InterPro"/>
</dbReference>
<dbReference type="CDD" id="cd00067">
    <property type="entry name" value="GAL4"/>
    <property type="match status" value="1"/>
</dbReference>
<dbReference type="Proteomes" id="UP000001996">
    <property type="component" value="Unassembled WGS sequence"/>
</dbReference>
<feature type="coiled-coil region" evidence="6">
    <location>
        <begin position="146"/>
        <end position="180"/>
    </location>
</feature>
<proteinExistence type="predicted"/>
<keyword evidence="6" id="KW-0175">Coiled coil</keyword>
<dbReference type="OMA" id="KVCDFCK"/>
<keyword evidence="10" id="KW-1185">Reference proteome</keyword>
<keyword evidence="2" id="KW-0805">Transcription regulation</keyword>
<reference evidence="9 10" key="1">
    <citation type="journal article" date="2009" name="Nature">
        <title>Evolution of pathogenicity and sexual reproduction in eight Candida genomes.</title>
        <authorList>
            <person name="Butler G."/>
            <person name="Rasmussen M.D."/>
            <person name="Lin M.F."/>
            <person name="Santos M.A."/>
            <person name="Sakthikumar S."/>
            <person name="Munro C.A."/>
            <person name="Rheinbay E."/>
            <person name="Grabherr M."/>
            <person name="Forche A."/>
            <person name="Reedy J.L."/>
            <person name="Agrafioti I."/>
            <person name="Arnaud M.B."/>
            <person name="Bates S."/>
            <person name="Brown A.J."/>
            <person name="Brunke S."/>
            <person name="Costanzo M.C."/>
            <person name="Fitzpatrick D.A."/>
            <person name="de Groot P.W."/>
            <person name="Harris D."/>
            <person name="Hoyer L.L."/>
            <person name="Hube B."/>
            <person name="Klis F.M."/>
            <person name="Kodira C."/>
            <person name="Lennard N."/>
            <person name="Logue M.E."/>
            <person name="Martin R."/>
            <person name="Neiman A.M."/>
            <person name="Nikolaou E."/>
            <person name="Quail M.A."/>
            <person name="Quinn J."/>
            <person name="Santos M.C."/>
            <person name="Schmitzberger F.F."/>
            <person name="Sherlock G."/>
            <person name="Shah P."/>
            <person name="Silverstein K.A."/>
            <person name="Skrzypek M.S."/>
            <person name="Soll D."/>
            <person name="Staggs R."/>
            <person name="Stansfield I."/>
            <person name="Stumpf M.P."/>
            <person name="Sudbery P.E."/>
            <person name="Srikantha T."/>
            <person name="Zeng Q."/>
            <person name="Berman J."/>
            <person name="Berriman M."/>
            <person name="Heitman J."/>
            <person name="Gow N.A."/>
            <person name="Lorenz M.C."/>
            <person name="Birren B.W."/>
            <person name="Kellis M."/>
            <person name="Cuomo C.A."/>
        </authorList>
    </citation>
    <scope>NUCLEOTIDE SEQUENCE [LARGE SCALE GENOMIC DNA]</scope>
    <source>
        <strain evidence="10">ATCC 11503 / BCRC 21390 / CBS 2605 / JCM 1781 / NBRC 1676 / NRRL YB-4239</strain>
    </source>
</reference>
<protein>
    <recommendedName>
        <fullName evidence="8">Zn(2)-C6 fungal-type domain-containing protein</fullName>
    </recommendedName>
</protein>
<gene>
    <name evidence="9" type="ORF">LELG_05207</name>
</gene>
<accession>A5E6G8</accession>
<dbReference type="VEuPathDB" id="FungiDB:LELG_05207"/>
<feature type="region of interest" description="Disordered" evidence="7">
    <location>
        <begin position="943"/>
        <end position="963"/>
    </location>
</feature>
<feature type="region of interest" description="Disordered" evidence="7">
    <location>
        <begin position="53"/>
        <end position="129"/>
    </location>
</feature>
<dbReference type="HOGENOM" id="CLU_005934_0_0_1"/>
<evidence type="ECO:0000256" key="1">
    <source>
        <dbReference type="ARBA" id="ARBA00022723"/>
    </source>
</evidence>
<evidence type="ECO:0000256" key="7">
    <source>
        <dbReference type="SAM" id="MobiDB-lite"/>
    </source>
</evidence>
<dbReference type="InParanoid" id="A5E6G8"/>